<proteinExistence type="predicted"/>
<evidence type="ECO:0000313" key="2">
    <source>
        <dbReference type="Proteomes" id="UP000735302"/>
    </source>
</evidence>
<sequence>MFPIPRAKIGPSVTAQYGDEDVSDRGLDDISLREDDLHSVNLGSEVIPGSRPAWMTMLDKPDFKKLHLDPFSKKSISHFPPPTLPGTVGGTKACESALRSAGTLLSRVQVPPSAPQPDGGP</sequence>
<protein>
    <submittedName>
        <fullName evidence="1">Cathepsin d</fullName>
    </submittedName>
</protein>
<dbReference type="Proteomes" id="UP000735302">
    <property type="component" value="Unassembled WGS sequence"/>
</dbReference>
<name>A0AAV3XUU1_9GAST</name>
<dbReference type="EMBL" id="BLXT01000055">
    <property type="protein sequence ID" value="GFN74139.1"/>
    <property type="molecule type" value="Genomic_DNA"/>
</dbReference>
<organism evidence="1 2">
    <name type="scientific">Plakobranchus ocellatus</name>
    <dbReference type="NCBI Taxonomy" id="259542"/>
    <lineage>
        <taxon>Eukaryota</taxon>
        <taxon>Metazoa</taxon>
        <taxon>Spiralia</taxon>
        <taxon>Lophotrochozoa</taxon>
        <taxon>Mollusca</taxon>
        <taxon>Gastropoda</taxon>
        <taxon>Heterobranchia</taxon>
        <taxon>Euthyneura</taxon>
        <taxon>Panpulmonata</taxon>
        <taxon>Sacoglossa</taxon>
        <taxon>Placobranchoidea</taxon>
        <taxon>Plakobranchidae</taxon>
        <taxon>Plakobranchus</taxon>
    </lineage>
</organism>
<keyword evidence="2" id="KW-1185">Reference proteome</keyword>
<reference evidence="1 2" key="1">
    <citation type="journal article" date="2021" name="Elife">
        <title>Chloroplast acquisition without the gene transfer in kleptoplastic sea slugs, Plakobranchus ocellatus.</title>
        <authorList>
            <person name="Maeda T."/>
            <person name="Takahashi S."/>
            <person name="Yoshida T."/>
            <person name="Shimamura S."/>
            <person name="Takaki Y."/>
            <person name="Nagai Y."/>
            <person name="Toyoda A."/>
            <person name="Suzuki Y."/>
            <person name="Arimoto A."/>
            <person name="Ishii H."/>
            <person name="Satoh N."/>
            <person name="Nishiyama T."/>
            <person name="Hasebe M."/>
            <person name="Maruyama T."/>
            <person name="Minagawa J."/>
            <person name="Obokata J."/>
            <person name="Shigenobu S."/>
        </authorList>
    </citation>
    <scope>NUCLEOTIDE SEQUENCE [LARGE SCALE GENOMIC DNA]</scope>
</reference>
<gene>
    <name evidence="1" type="ORF">PoB_000064500</name>
</gene>
<accession>A0AAV3XUU1</accession>
<comment type="caution">
    <text evidence="1">The sequence shown here is derived from an EMBL/GenBank/DDBJ whole genome shotgun (WGS) entry which is preliminary data.</text>
</comment>
<evidence type="ECO:0000313" key="1">
    <source>
        <dbReference type="EMBL" id="GFN74139.1"/>
    </source>
</evidence>
<dbReference type="AlphaFoldDB" id="A0AAV3XUU1"/>